<dbReference type="AlphaFoldDB" id="L5MCB2"/>
<evidence type="ECO:0000313" key="15">
    <source>
        <dbReference type="EMBL" id="ELK35910.1"/>
    </source>
</evidence>
<dbReference type="GO" id="GO:0005876">
    <property type="term" value="C:spindle microtubule"/>
    <property type="evidence" value="ECO:0007669"/>
    <property type="project" value="InterPro"/>
</dbReference>
<keyword evidence="16" id="KW-1185">Reference proteome</keyword>
<name>L5MCB2_MYODS</name>
<keyword evidence="12" id="KW-0137">Centromere</keyword>
<accession>L5MCB2</accession>
<evidence type="ECO:0000256" key="5">
    <source>
        <dbReference type="ARBA" id="ARBA00022490"/>
    </source>
</evidence>
<dbReference type="InterPro" id="IPR042091">
    <property type="entry name" value="Ska2_N"/>
</dbReference>
<evidence type="ECO:0000256" key="4">
    <source>
        <dbReference type="ARBA" id="ARBA00022454"/>
    </source>
</evidence>
<dbReference type="GO" id="GO:0000278">
    <property type="term" value="P:mitotic cell cycle"/>
    <property type="evidence" value="ECO:0007669"/>
    <property type="project" value="TreeGrafter"/>
</dbReference>
<evidence type="ECO:0000256" key="12">
    <source>
        <dbReference type="ARBA" id="ARBA00023328"/>
    </source>
</evidence>
<evidence type="ECO:0000256" key="1">
    <source>
        <dbReference type="ARBA" id="ARBA00004186"/>
    </source>
</evidence>
<dbReference type="EMBL" id="KB102034">
    <property type="protein sequence ID" value="ELK35910.1"/>
    <property type="molecule type" value="Genomic_DNA"/>
</dbReference>
<evidence type="ECO:0000256" key="11">
    <source>
        <dbReference type="ARBA" id="ARBA00023306"/>
    </source>
</evidence>
<dbReference type="Proteomes" id="UP000010556">
    <property type="component" value="Unassembled WGS sequence"/>
</dbReference>
<evidence type="ECO:0000259" key="14">
    <source>
        <dbReference type="Pfam" id="PF16740"/>
    </source>
</evidence>
<evidence type="ECO:0000256" key="2">
    <source>
        <dbReference type="ARBA" id="ARBA00004629"/>
    </source>
</evidence>
<dbReference type="InterPro" id="IPR026762">
    <property type="entry name" value="Ska2"/>
</dbReference>
<dbReference type="eggNOG" id="ENOG502S6SM">
    <property type="taxonomic scope" value="Eukaryota"/>
</dbReference>
<organism evidence="15 16">
    <name type="scientific">Myotis davidii</name>
    <name type="common">David's myotis</name>
    <dbReference type="NCBI Taxonomy" id="225400"/>
    <lineage>
        <taxon>Eukaryota</taxon>
        <taxon>Metazoa</taxon>
        <taxon>Chordata</taxon>
        <taxon>Craniata</taxon>
        <taxon>Vertebrata</taxon>
        <taxon>Euteleostomi</taxon>
        <taxon>Mammalia</taxon>
        <taxon>Eutheria</taxon>
        <taxon>Laurasiatheria</taxon>
        <taxon>Chiroptera</taxon>
        <taxon>Yangochiroptera</taxon>
        <taxon>Vespertilionidae</taxon>
        <taxon>Myotis</taxon>
    </lineage>
</organism>
<dbReference type="GO" id="GO:0051301">
    <property type="term" value="P:cell division"/>
    <property type="evidence" value="ECO:0007669"/>
    <property type="project" value="UniProtKB-KW"/>
</dbReference>
<evidence type="ECO:0000256" key="13">
    <source>
        <dbReference type="ARBA" id="ARBA00029651"/>
    </source>
</evidence>
<dbReference type="Pfam" id="PF16740">
    <property type="entry name" value="SKA2"/>
    <property type="match status" value="1"/>
</dbReference>
<feature type="domain" description="Ska2 N-terminal" evidence="14">
    <location>
        <begin position="168"/>
        <end position="272"/>
    </location>
</feature>
<evidence type="ECO:0000256" key="9">
    <source>
        <dbReference type="ARBA" id="ARBA00022838"/>
    </source>
</evidence>
<evidence type="ECO:0000256" key="10">
    <source>
        <dbReference type="ARBA" id="ARBA00023212"/>
    </source>
</evidence>
<keyword evidence="8" id="KW-0498">Mitosis</keyword>
<evidence type="ECO:0000256" key="7">
    <source>
        <dbReference type="ARBA" id="ARBA00022701"/>
    </source>
</evidence>
<reference evidence="16" key="1">
    <citation type="journal article" date="2013" name="Science">
        <title>Comparative analysis of bat genomes provides insight into the evolution of flight and immunity.</title>
        <authorList>
            <person name="Zhang G."/>
            <person name="Cowled C."/>
            <person name="Shi Z."/>
            <person name="Huang Z."/>
            <person name="Bishop-Lilly K.A."/>
            <person name="Fang X."/>
            <person name="Wynne J.W."/>
            <person name="Xiong Z."/>
            <person name="Baker M.L."/>
            <person name="Zhao W."/>
            <person name="Tachedjian M."/>
            <person name="Zhu Y."/>
            <person name="Zhou P."/>
            <person name="Jiang X."/>
            <person name="Ng J."/>
            <person name="Yang L."/>
            <person name="Wu L."/>
            <person name="Xiao J."/>
            <person name="Feng Y."/>
            <person name="Chen Y."/>
            <person name="Sun X."/>
            <person name="Zhang Y."/>
            <person name="Marsh G.A."/>
            <person name="Crameri G."/>
            <person name="Broder C.C."/>
            <person name="Frey K.G."/>
            <person name="Wang L.F."/>
            <person name="Wang J."/>
        </authorList>
    </citation>
    <scope>NUCLEOTIDE SEQUENCE [LARGE SCALE GENOMIC DNA]</scope>
</reference>
<keyword evidence="11" id="KW-0131">Cell cycle</keyword>
<keyword evidence="5" id="KW-0963">Cytoplasm</keyword>
<gene>
    <name evidence="15" type="ORF">MDA_GLEAN10012131</name>
</gene>
<evidence type="ECO:0000256" key="8">
    <source>
        <dbReference type="ARBA" id="ARBA00022776"/>
    </source>
</evidence>
<comment type="subcellular location">
    <subcellularLocation>
        <location evidence="2">Chromosome</location>
        <location evidence="2">Centromere</location>
        <location evidence="2">Kinetochore</location>
    </subcellularLocation>
    <subcellularLocation>
        <location evidence="1">Cytoplasm</location>
        <location evidence="1">Cytoskeleton</location>
        <location evidence="1">Spindle</location>
    </subcellularLocation>
</comment>
<keyword evidence="9" id="KW-0995">Kinetochore</keyword>
<proteinExistence type="inferred from homology"/>
<keyword evidence="7" id="KW-0493">Microtubule</keyword>
<sequence length="278" mass="30792">MSPLGSSRCGPWSPVFGQSRTHHYYSHMLMVLVPLAPADDAEPLGPVPAVGASSGCCPNHPKEQEEVEKPSGVIRSGSCHLHPLTVPSNQDWCRVLAAGVNAGWDRRMWEQRIFSNHQKLAPMTVAGAPPWPGTPVHLLHHPAAADAAMFHALPPAADTCHVLRAPPVFQKADSDLDYIQYRLEYEIKTNHPDSAGEKNPVTLLQELSAIKSRYQTLQARFKPIADEQKEIKSRICATFNKTMAMIQELQKQTDLELSPMTEEEKTAVEQLKSHMSDL</sequence>
<keyword evidence="6" id="KW-0132">Cell division</keyword>
<protein>
    <recommendedName>
        <fullName evidence="13">Protein FAM33A</fullName>
    </recommendedName>
</protein>
<dbReference type="GO" id="GO:0000940">
    <property type="term" value="C:outer kinetochore"/>
    <property type="evidence" value="ECO:0007669"/>
    <property type="project" value="InterPro"/>
</dbReference>
<dbReference type="PANTHER" id="PTHR32017">
    <property type="entry name" value="SPINDLE AND KINETOCHORE-ASSOCIATED PROTEIN 2"/>
    <property type="match status" value="1"/>
</dbReference>
<keyword evidence="4" id="KW-0158">Chromosome</keyword>
<dbReference type="GO" id="GO:0007059">
    <property type="term" value="P:chromosome segregation"/>
    <property type="evidence" value="ECO:0007669"/>
    <property type="project" value="InterPro"/>
</dbReference>
<evidence type="ECO:0000256" key="6">
    <source>
        <dbReference type="ARBA" id="ARBA00022618"/>
    </source>
</evidence>
<keyword evidence="10" id="KW-0206">Cytoskeleton</keyword>
<evidence type="ECO:0000313" key="16">
    <source>
        <dbReference type="Proteomes" id="UP000010556"/>
    </source>
</evidence>
<dbReference type="CDD" id="cd12955">
    <property type="entry name" value="SKA2"/>
    <property type="match status" value="1"/>
</dbReference>
<evidence type="ECO:0000256" key="3">
    <source>
        <dbReference type="ARBA" id="ARBA00010684"/>
    </source>
</evidence>
<comment type="similarity">
    <text evidence="3">Belongs to the SKA2 family.</text>
</comment>
<dbReference type="GO" id="GO:0008017">
    <property type="term" value="F:microtubule binding"/>
    <property type="evidence" value="ECO:0007669"/>
    <property type="project" value="InterPro"/>
</dbReference>
<dbReference type="Gene3D" id="6.10.250.1380">
    <property type="match status" value="1"/>
</dbReference>
<dbReference type="PANTHER" id="PTHR32017:SF3">
    <property type="entry name" value="SPINDLE AND KINETOCHORE-ASSOCIATED PROTEIN 2"/>
    <property type="match status" value="1"/>
</dbReference>